<reference evidence="3" key="1">
    <citation type="submission" date="2017-02" db="EMBL/GenBank/DDBJ databases">
        <authorList>
            <person name="Varghese N."/>
            <person name="Submissions S."/>
        </authorList>
    </citation>
    <scope>NUCLEOTIDE SEQUENCE [LARGE SCALE GENOMIC DNA]</scope>
    <source>
        <strain evidence="3">DSM 16521</strain>
    </source>
</reference>
<dbReference type="RefSeq" id="WP_078666128.1">
    <property type="nucleotide sequence ID" value="NZ_FUXM01000030.1"/>
</dbReference>
<dbReference type="Pfam" id="PF09527">
    <property type="entry name" value="ATPase_gene1"/>
    <property type="match status" value="1"/>
</dbReference>
<feature type="transmembrane region" description="Helical" evidence="1">
    <location>
        <begin position="45"/>
        <end position="64"/>
    </location>
</feature>
<proteinExistence type="predicted"/>
<organism evidence="2 3">
    <name type="scientific">Carboxydocella sporoproducens DSM 16521</name>
    <dbReference type="NCBI Taxonomy" id="1121270"/>
    <lineage>
        <taxon>Bacteria</taxon>
        <taxon>Bacillati</taxon>
        <taxon>Bacillota</taxon>
        <taxon>Clostridia</taxon>
        <taxon>Eubacteriales</taxon>
        <taxon>Clostridiales Family XVI. Incertae Sedis</taxon>
        <taxon>Carboxydocella</taxon>
    </lineage>
</organism>
<name>A0A1T4RGU6_9FIRM</name>
<evidence type="ECO:0000313" key="2">
    <source>
        <dbReference type="EMBL" id="SKA15117.1"/>
    </source>
</evidence>
<protein>
    <submittedName>
        <fullName evidence="2">ATP synthase protein I</fullName>
    </submittedName>
</protein>
<accession>A0A1T4RGU6</accession>
<keyword evidence="1" id="KW-0472">Membrane</keyword>
<feature type="transmembrane region" description="Helical" evidence="1">
    <location>
        <begin position="12"/>
        <end position="33"/>
    </location>
</feature>
<keyword evidence="1" id="KW-0812">Transmembrane</keyword>
<dbReference type="EMBL" id="FUXM01000030">
    <property type="protein sequence ID" value="SKA15117.1"/>
    <property type="molecule type" value="Genomic_DNA"/>
</dbReference>
<keyword evidence="1" id="KW-1133">Transmembrane helix</keyword>
<dbReference type="InterPro" id="IPR032820">
    <property type="entry name" value="ATPase_put"/>
</dbReference>
<evidence type="ECO:0000256" key="1">
    <source>
        <dbReference type="SAM" id="Phobius"/>
    </source>
</evidence>
<keyword evidence="3" id="KW-1185">Reference proteome</keyword>
<evidence type="ECO:0000313" key="3">
    <source>
        <dbReference type="Proteomes" id="UP000189933"/>
    </source>
</evidence>
<gene>
    <name evidence="2" type="ORF">SAMN02745885_02106</name>
</gene>
<dbReference type="AlphaFoldDB" id="A0A1T4RGU6"/>
<dbReference type="OrthoDB" id="122221at2"/>
<sequence>MAENGNWQDVKALGVIMSLGGTIAGGVLVGFWLGRFLDRKLHTEPWLTVVMLLVGIAAGFKAAYDAMTTVRKGDE</sequence>
<dbReference type="Proteomes" id="UP000189933">
    <property type="component" value="Unassembled WGS sequence"/>
</dbReference>